<dbReference type="KEGG" id="slan:GV829_05405"/>
<dbReference type="EMBL" id="CP053015">
    <property type="protein sequence ID" value="QJQ31957.1"/>
    <property type="molecule type" value="Genomic_DNA"/>
</dbReference>
<reference evidence="1 2" key="1">
    <citation type="submission" date="2020-01" db="EMBL/GenBank/DDBJ databases">
        <title>Sphingomonas sp. strain CSW-10.</title>
        <authorList>
            <person name="Chen W.-M."/>
        </authorList>
    </citation>
    <scope>NUCLEOTIDE SEQUENCE [LARGE SCALE GENOMIC DNA]</scope>
    <source>
        <strain evidence="1 2">CSW-10</strain>
    </source>
</reference>
<sequence length="189" mass="19891">MRHHALKLSAALMFLTACGDSETPKADDRGAAATAAAAAELKQIEPGEYENSISITRFELPGLPPEMLAEVRSQMEQTMAVQTRVCISPEEASGGREERMRKLVQGNGDCRVETINVDGDAIEGRMLCQTDSGANGTMTFTGTMAADRSDVSIATELSEPGQTAGSAKIDMRVVSRRVGDCAAGAGIAP</sequence>
<dbReference type="RefSeq" id="WP_169944643.1">
    <property type="nucleotide sequence ID" value="NZ_CP053015.1"/>
</dbReference>
<evidence type="ECO:0000313" key="2">
    <source>
        <dbReference type="Proteomes" id="UP000503018"/>
    </source>
</evidence>
<proteinExistence type="predicted"/>
<dbReference type="Pfam" id="PF12276">
    <property type="entry name" value="DUF3617"/>
    <property type="match status" value="1"/>
</dbReference>
<name>A0A6M4ASB6_9SPHN</name>
<dbReference type="Proteomes" id="UP000503018">
    <property type="component" value="Chromosome"/>
</dbReference>
<accession>A0A6M4ASB6</accession>
<evidence type="ECO:0000313" key="1">
    <source>
        <dbReference type="EMBL" id="QJQ31957.1"/>
    </source>
</evidence>
<organism evidence="1 2">
    <name type="scientific">Sphingomonas lacunae</name>
    <dbReference type="NCBI Taxonomy" id="2698828"/>
    <lineage>
        <taxon>Bacteria</taxon>
        <taxon>Pseudomonadati</taxon>
        <taxon>Pseudomonadota</taxon>
        <taxon>Alphaproteobacteria</taxon>
        <taxon>Sphingomonadales</taxon>
        <taxon>Sphingomonadaceae</taxon>
        <taxon>Sphingomonas</taxon>
    </lineage>
</organism>
<dbReference type="PROSITE" id="PS51257">
    <property type="entry name" value="PROKAR_LIPOPROTEIN"/>
    <property type="match status" value="1"/>
</dbReference>
<dbReference type="AlphaFoldDB" id="A0A6M4ASB6"/>
<dbReference type="InterPro" id="IPR022061">
    <property type="entry name" value="DUF3617"/>
</dbReference>
<gene>
    <name evidence="1" type="ORF">GV829_05405</name>
</gene>
<keyword evidence="2" id="KW-1185">Reference proteome</keyword>
<protein>
    <submittedName>
        <fullName evidence="1">DUF3617 domain-containing protein</fullName>
    </submittedName>
</protein>